<dbReference type="PROSITE" id="PS51257">
    <property type="entry name" value="PROKAR_LIPOPROTEIN"/>
    <property type="match status" value="1"/>
</dbReference>
<accession>A0A6C2TW76</accession>
<dbReference type="Gene3D" id="2.40.360.20">
    <property type="match status" value="1"/>
</dbReference>
<evidence type="ECO:0000313" key="1">
    <source>
        <dbReference type="EMBL" id="VGO11853.1"/>
    </source>
</evidence>
<dbReference type="RefSeq" id="WP_136077571.1">
    <property type="nucleotide sequence ID" value="NZ_CAAHFG010000001.1"/>
</dbReference>
<proteinExistence type="predicted"/>
<organism evidence="1 2">
    <name type="scientific">Pontiella desulfatans</name>
    <dbReference type="NCBI Taxonomy" id="2750659"/>
    <lineage>
        <taxon>Bacteria</taxon>
        <taxon>Pseudomonadati</taxon>
        <taxon>Kiritimatiellota</taxon>
        <taxon>Kiritimatiellia</taxon>
        <taxon>Kiritimatiellales</taxon>
        <taxon>Pontiellaceae</taxon>
        <taxon>Pontiella</taxon>
    </lineage>
</organism>
<evidence type="ECO:0000313" key="2">
    <source>
        <dbReference type="Proteomes" id="UP000366872"/>
    </source>
</evidence>
<dbReference type="AlphaFoldDB" id="A0A6C2TW76"/>
<dbReference type="Proteomes" id="UP000366872">
    <property type="component" value="Unassembled WGS sequence"/>
</dbReference>
<gene>
    <name evidence="1" type="ORF">PDESU_00400</name>
</gene>
<protein>
    <submittedName>
        <fullName evidence="1">Uncharacterized protein</fullName>
    </submittedName>
</protein>
<reference evidence="1 2" key="1">
    <citation type="submission" date="2019-04" db="EMBL/GenBank/DDBJ databases">
        <authorList>
            <person name="Van Vliet M D."/>
        </authorList>
    </citation>
    <scope>NUCLEOTIDE SEQUENCE [LARGE SCALE GENOMIC DNA]</scope>
    <source>
        <strain evidence="1 2">F1</strain>
    </source>
</reference>
<keyword evidence="2" id="KW-1185">Reference proteome</keyword>
<dbReference type="EMBL" id="CAAHFG010000001">
    <property type="protein sequence ID" value="VGO11853.1"/>
    <property type="molecule type" value="Genomic_DNA"/>
</dbReference>
<name>A0A6C2TW76_PONDE</name>
<sequence>MKINIATPAGLIIACTTVLHAQEVYIDSLDGNGQLTVSIPSNSHYSVEWTSSLTRTPQWHRNWAELINIPGTNMTVEIPMFYRVYCYTNGLIINPTLNQTYTYNLTNAYGEFWKDEITLQGLIYLPSLTNTYTLYTGILSWTNDQPAGSGEPQAVGFIRITGQEMYMADPFNQVEFPWWKSVEPGTTWTNSSYEITTMEGYEDISVPAGEFTGCYRFHRRRIGTTGSDTGIRQWVKPGFMHVKEVGYSDYVNPPDAAPIVKELQSWQKR</sequence>